<dbReference type="AlphaFoldDB" id="A0A1C3HF04"/>
<feature type="binding site" evidence="2">
    <location>
        <position position="79"/>
    </location>
    <ligand>
        <name>Fe cation</name>
        <dbReference type="ChEBI" id="CHEBI:24875"/>
    </ligand>
</feature>
<feature type="binding site" evidence="2">
    <location>
        <position position="121"/>
    </location>
    <ligand>
        <name>Fe cation</name>
        <dbReference type="ChEBI" id="CHEBI:24875"/>
    </ligand>
</feature>
<dbReference type="InterPro" id="IPR003829">
    <property type="entry name" value="Pirin_N_dom"/>
</dbReference>
<feature type="binding site" evidence="2">
    <location>
        <position position="77"/>
    </location>
    <ligand>
        <name>Fe cation</name>
        <dbReference type="ChEBI" id="CHEBI:24875"/>
    </ligand>
</feature>
<dbReference type="GO" id="GO:0008127">
    <property type="term" value="F:quercetin 2,3-dioxygenase activity"/>
    <property type="evidence" value="ECO:0007669"/>
    <property type="project" value="UniProtKB-EC"/>
</dbReference>
<comment type="cofactor">
    <cofactor evidence="2">
        <name>Fe cation</name>
        <dbReference type="ChEBI" id="CHEBI:24875"/>
    </cofactor>
    <text evidence="2">Binds 1 Fe cation per subunit.</text>
</comment>
<dbReference type="InterPro" id="IPR008778">
    <property type="entry name" value="Pirin_C_dom"/>
</dbReference>
<dbReference type="GO" id="GO:0046872">
    <property type="term" value="F:metal ion binding"/>
    <property type="evidence" value="ECO:0007669"/>
    <property type="project" value="UniProtKB-KW"/>
</dbReference>
<evidence type="ECO:0000256" key="3">
    <source>
        <dbReference type="RuleBase" id="RU003457"/>
    </source>
</evidence>
<keyword evidence="6" id="KW-0223">Dioxygenase</keyword>
<dbReference type="InterPro" id="IPR014710">
    <property type="entry name" value="RmlC-like_jellyroll"/>
</dbReference>
<evidence type="ECO:0000256" key="1">
    <source>
        <dbReference type="ARBA" id="ARBA00008416"/>
    </source>
</evidence>
<dbReference type="Pfam" id="PF05726">
    <property type="entry name" value="Pirin_C"/>
    <property type="match status" value="1"/>
</dbReference>
<evidence type="ECO:0000313" key="6">
    <source>
        <dbReference type="EMBL" id="SAY43641.1"/>
    </source>
</evidence>
<gene>
    <name evidence="6" type="primary">yhhW_2</name>
    <name evidence="6" type="ORF">PWN146_02334</name>
</gene>
<proteinExistence type="inferred from homology"/>
<evidence type="ECO:0000256" key="2">
    <source>
        <dbReference type="PIRSR" id="PIRSR006232-1"/>
    </source>
</evidence>
<organism evidence="6">
    <name type="scientific">Serratia marcescens</name>
    <dbReference type="NCBI Taxonomy" id="615"/>
    <lineage>
        <taxon>Bacteria</taxon>
        <taxon>Pseudomonadati</taxon>
        <taxon>Pseudomonadota</taxon>
        <taxon>Gammaproteobacteria</taxon>
        <taxon>Enterobacterales</taxon>
        <taxon>Yersiniaceae</taxon>
        <taxon>Serratia</taxon>
    </lineage>
</organism>
<dbReference type="EMBL" id="LT575490">
    <property type="protein sequence ID" value="SAY43641.1"/>
    <property type="molecule type" value="Genomic_DNA"/>
</dbReference>
<name>A0A1C3HF04_SERMA</name>
<dbReference type="PANTHER" id="PTHR13903">
    <property type="entry name" value="PIRIN-RELATED"/>
    <property type="match status" value="1"/>
</dbReference>
<sequence length="313" mass="34773">MSQSRPTLSSPSRECPVVDGVRQIQRIAVRNAEVGGIPINRALPTRERRTVGAWCFLDHAGPTVFNGTSPGMDVGPHPHIGLQTFTWMIEGEVLHRDSLGSEQVIRPGQVNLMTAGHGIAHTEQSVGEPRRLHAAQLWIALPAEHADMAPRFDHYPDLPQWQNNGVNHRLLVGEFGAYRSPVFTLSPLIAMDMEWQEAATVQLPLRDDYEIGFLPLMGEFELNGETFSPDEFAYLGMNNNSIELNAQKGSRGLLIGGAPLNEEILIWWNFVGHTKAEITRAQRDWEQGAPRFAAVSGYSGERMTAPRLPWSDV</sequence>
<feature type="domain" description="Pirin C-terminal" evidence="5">
    <location>
        <begin position="191"/>
        <end position="288"/>
    </location>
</feature>
<dbReference type="EC" id="1.13.11.24" evidence="6"/>
<dbReference type="CDD" id="cd02909">
    <property type="entry name" value="cupin_pirin_N"/>
    <property type="match status" value="1"/>
</dbReference>
<dbReference type="Gene3D" id="2.60.120.10">
    <property type="entry name" value="Jelly Rolls"/>
    <property type="match status" value="2"/>
</dbReference>
<dbReference type="PANTHER" id="PTHR13903:SF8">
    <property type="entry name" value="PIRIN"/>
    <property type="match status" value="1"/>
</dbReference>
<keyword evidence="2" id="KW-0408">Iron</keyword>
<dbReference type="SUPFAM" id="SSF51182">
    <property type="entry name" value="RmlC-like cupins"/>
    <property type="match status" value="1"/>
</dbReference>
<reference evidence="6" key="1">
    <citation type="submission" date="2016-05" db="EMBL/GenBank/DDBJ databases">
        <authorList>
            <person name="Cock P.J.A."/>
            <person name="Cock P.J.A."/>
        </authorList>
    </citation>
    <scope>NUCLEOTIDE SEQUENCE</scope>
    <source>
        <strain evidence="6">PWN146_assembly</strain>
    </source>
</reference>
<evidence type="ECO:0000259" key="5">
    <source>
        <dbReference type="Pfam" id="PF05726"/>
    </source>
</evidence>
<evidence type="ECO:0000259" key="4">
    <source>
        <dbReference type="Pfam" id="PF02678"/>
    </source>
</evidence>
<dbReference type="InterPro" id="IPR011051">
    <property type="entry name" value="RmlC_Cupin_sf"/>
</dbReference>
<comment type="similarity">
    <text evidence="1 3">Belongs to the pirin family.</text>
</comment>
<keyword evidence="6" id="KW-0560">Oxidoreductase</keyword>
<keyword evidence="2" id="KW-0479">Metal-binding</keyword>
<dbReference type="PIRSF" id="PIRSF006232">
    <property type="entry name" value="Pirin"/>
    <property type="match status" value="1"/>
</dbReference>
<accession>A0A1C3HF04</accession>
<dbReference type="InterPro" id="IPR012093">
    <property type="entry name" value="Pirin"/>
</dbReference>
<feature type="binding site" evidence="2">
    <location>
        <position position="123"/>
    </location>
    <ligand>
        <name>Fe cation</name>
        <dbReference type="ChEBI" id="CHEBI:24875"/>
    </ligand>
</feature>
<protein>
    <submittedName>
        <fullName evidence="6">Quercetin 2,3-dioxygenase</fullName>
        <ecNumber evidence="6">1.13.11.24</ecNumber>
    </submittedName>
</protein>
<dbReference type="Pfam" id="PF02678">
    <property type="entry name" value="Pirin"/>
    <property type="match status" value="1"/>
</dbReference>
<feature type="domain" description="Pirin N-terminal" evidence="4">
    <location>
        <begin position="40"/>
        <end position="139"/>
    </location>
</feature>